<evidence type="ECO:0000259" key="5">
    <source>
        <dbReference type="Pfam" id="PF03081"/>
    </source>
</evidence>
<reference evidence="6" key="2">
    <citation type="submission" date="2018-05" db="EMBL/GenBank/DDBJ databases">
        <title>OmerRS3 (Oryza meridionalis Reference Sequence Version 3).</title>
        <authorList>
            <person name="Zhang J."/>
            <person name="Kudrna D."/>
            <person name="Lee S."/>
            <person name="Talag J."/>
            <person name="Welchert J."/>
            <person name="Wing R.A."/>
        </authorList>
    </citation>
    <scope>NUCLEOTIDE SEQUENCE [LARGE SCALE GENOMIC DNA]</scope>
    <source>
        <strain evidence="6">cv. OR44</strain>
    </source>
</reference>
<dbReference type="SUPFAM" id="SSF74788">
    <property type="entry name" value="Cullin repeat-like"/>
    <property type="match status" value="1"/>
</dbReference>
<organism evidence="6">
    <name type="scientific">Oryza meridionalis</name>
    <dbReference type="NCBI Taxonomy" id="40149"/>
    <lineage>
        <taxon>Eukaryota</taxon>
        <taxon>Viridiplantae</taxon>
        <taxon>Streptophyta</taxon>
        <taxon>Embryophyta</taxon>
        <taxon>Tracheophyta</taxon>
        <taxon>Spermatophyta</taxon>
        <taxon>Magnoliopsida</taxon>
        <taxon>Liliopsida</taxon>
        <taxon>Poales</taxon>
        <taxon>Poaceae</taxon>
        <taxon>BOP clade</taxon>
        <taxon>Oryzoideae</taxon>
        <taxon>Oryzeae</taxon>
        <taxon>Oryzinae</taxon>
        <taxon>Oryza</taxon>
    </lineage>
</organism>
<evidence type="ECO:0000313" key="7">
    <source>
        <dbReference type="Proteomes" id="UP000008021"/>
    </source>
</evidence>
<feature type="domain" description="Exocyst complex subunit Exo70 C-terminal" evidence="5">
    <location>
        <begin position="157"/>
        <end position="502"/>
    </location>
</feature>
<dbReference type="STRING" id="40149.A0A0E0DQN8"/>
<dbReference type="InterPro" id="IPR046364">
    <property type="entry name" value="Exo70_C"/>
</dbReference>
<dbReference type="GO" id="GO:0000145">
    <property type="term" value="C:exocyst"/>
    <property type="evidence" value="ECO:0007669"/>
    <property type="project" value="InterPro"/>
</dbReference>
<protein>
    <recommendedName>
        <fullName evidence="3">Exocyst subunit Exo70 family protein</fullName>
    </recommendedName>
</protein>
<evidence type="ECO:0000313" key="6">
    <source>
        <dbReference type="EnsemblPlants" id="OMERI05G12340.1"/>
    </source>
</evidence>
<dbReference type="InterPro" id="IPR016159">
    <property type="entry name" value="Cullin_repeat-like_dom_sf"/>
</dbReference>
<accession>A0A0E0DQN8</accession>
<keyword evidence="2 3" id="KW-0813">Transport</keyword>
<keyword evidence="3" id="KW-0268">Exocytosis</keyword>
<name>A0A0E0DQN8_9ORYZ</name>
<dbReference type="GO" id="GO:0006887">
    <property type="term" value="P:exocytosis"/>
    <property type="evidence" value="ECO:0007669"/>
    <property type="project" value="UniProtKB-KW"/>
</dbReference>
<dbReference type="HOGENOM" id="CLU_026956_2_0_1"/>
<evidence type="ECO:0000256" key="4">
    <source>
        <dbReference type="SAM" id="MobiDB-lite"/>
    </source>
</evidence>
<evidence type="ECO:0000256" key="2">
    <source>
        <dbReference type="ARBA" id="ARBA00022448"/>
    </source>
</evidence>
<dbReference type="InterPro" id="IPR004140">
    <property type="entry name" value="Exo70"/>
</dbReference>
<dbReference type="PANTHER" id="PTHR12542:SF40">
    <property type="entry name" value="EXOCYST SUBUNIT EXO70 FAMILY PROTEIN"/>
    <property type="match status" value="1"/>
</dbReference>
<evidence type="ECO:0000256" key="1">
    <source>
        <dbReference type="ARBA" id="ARBA00006756"/>
    </source>
</evidence>
<reference evidence="6" key="1">
    <citation type="submission" date="2015-04" db="UniProtKB">
        <authorList>
            <consortium name="EnsemblPlants"/>
        </authorList>
    </citation>
    <scope>IDENTIFICATION</scope>
</reference>
<feature type="region of interest" description="Disordered" evidence="4">
    <location>
        <begin position="41"/>
        <end position="69"/>
    </location>
</feature>
<dbReference type="Gene3D" id="1.20.1280.170">
    <property type="entry name" value="Exocyst complex component Exo70"/>
    <property type="match status" value="1"/>
</dbReference>
<dbReference type="Proteomes" id="UP000008021">
    <property type="component" value="Chromosome 5"/>
</dbReference>
<sequence length="665" mass="75145">MARVLATVSELESTESADFSLPPRKNNRYLEKIRSLSVVSAGAGGGSSSSSSSARSSGYSGSMSSGESGGCHHRYVPYSESSNFLRVGFEVNCPRDIAEQMVRDGFVLNLIGEFSRRREAAGPLTVLERWFFELDVGWVLRQSADQEVADDGVAASRWMRGFTVMAHALAAMHRDLHDERSTAEGPMFAMKSPTATEQARDRDDDDLRLARFAEASVTSMLAFADGALLLVAGRRRPMDKLSQLMDLHSCISDVSEILMTWLEQEAGRLVDSAEMQVLFDKTNDVFSRTLGNLAGAIWRMAKDAEAVTPVLSGMDSCQNLPQNAEIHKDTHLIVDYARLFWKYQTVLEDVLRSYYSNDDPEDQTQYFTALIAQMITNLEQHLEKKSESFSDSSLRYMFLLNNSHFIQDQFIASTDYSLAWKAGLKHEQYQESYMLVSWEHVLHCLHYDKMPLWFPKHSSPVARFKSEFEKTCRHQKLWKVPNPKLRKSLREDIIDKVINGFKRDFFTIRLCIGFSWEYLRRRFGLLGAPPREAMLSSATLEPEDQPVLLPSATLDIQTAVQIEDQPIILPSTHPDQIEGQPIILPSTHPDLLENQESATNFVQQIQTGQARVHIPPTHEDLSQPIGSEPVLDLNVHDDPAPEQYVYIPGVSKKKRTHTFFSKNAI</sequence>
<comment type="similarity">
    <text evidence="1 3">Belongs to the EXO70 family.</text>
</comment>
<dbReference type="PANTHER" id="PTHR12542">
    <property type="entry name" value="EXOCYST COMPLEX PROTEIN EXO70"/>
    <property type="match status" value="1"/>
</dbReference>
<proteinExistence type="inferred from homology"/>
<comment type="function">
    <text evidence="3">Component of the exocyst complex.</text>
</comment>
<keyword evidence="3" id="KW-0653">Protein transport</keyword>
<feature type="compositionally biased region" description="Low complexity" evidence="4">
    <location>
        <begin position="48"/>
        <end position="66"/>
    </location>
</feature>
<dbReference type="Gramene" id="OMERI05G12340.1">
    <property type="protein sequence ID" value="OMERI05G12340.1"/>
    <property type="gene ID" value="OMERI05G12340"/>
</dbReference>
<dbReference type="EnsemblPlants" id="OMERI05G12340.1">
    <property type="protein sequence ID" value="OMERI05G12340.1"/>
    <property type="gene ID" value="OMERI05G12340"/>
</dbReference>
<evidence type="ECO:0000256" key="3">
    <source>
        <dbReference type="RuleBase" id="RU365026"/>
    </source>
</evidence>
<dbReference type="eggNOG" id="KOG2344">
    <property type="taxonomic scope" value="Eukaryota"/>
</dbReference>
<dbReference type="GO" id="GO:0015031">
    <property type="term" value="P:protein transport"/>
    <property type="evidence" value="ECO:0007669"/>
    <property type="project" value="UniProtKB-KW"/>
</dbReference>
<dbReference type="GO" id="GO:0005546">
    <property type="term" value="F:phosphatidylinositol-4,5-bisphosphate binding"/>
    <property type="evidence" value="ECO:0007669"/>
    <property type="project" value="InterPro"/>
</dbReference>
<keyword evidence="7" id="KW-1185">Reference proteome</keyword>
<dbReference type="Pfam" id="PF03081">
    <property type="entry name" value="Exo70_C"/>
    <property type="match status" value="1"/>
</dbReference>
<dbReference type="AlphaFoldDB" id="A0A0E0DQN8"/>